<keyword evidence="1" id="KW-0472">Membrane</keyword>
<gene>
    <name evidence="2" type="ORF">QUW08_01620</name>
</gene>
<accession>A0ABT7UP34</accession>
<dbReference type="InterPro" id="IPR038750">
    <property type="entry name" value="YczE/YyaS-like"/>
</dbReference>
<keyword evidence="1" id="KW-0812">Transmembrane</keyword>
<evidence type="ECO:0000313" key="3">
    <source>
        <dbReference type="Proteomes" id="UP001529380"/>
    </source>
</evidence>
<evidence type="ECO:0000256" key="1">
    <source>
        <dbReference type="SAM" id="Phobius"/>
    </source>
</evidence>
<protein>
    <submittedName>
        <fullName evidence="2">DUF6198 family protein</fullName>
    </submittedName>
</protein>
<keyword evidence="1" id="KW-1133">Transmembrane helix</keyword>
<dbReference type="Proteomes" id="UP001529380">
    <property type="component" value="Unassembled WGS sequence"/>
</dbReference>
<feature type="transmembrane region" description="Helical" evidence="1">
    <location>
        <begin position="199"/>
        <end position="221"/>
    </location>
</feature>
<reference evidence="2 3" key="1">
    <citation type="submission" date="2023-06" db="EMBL/GenBank/DDBJ databases">
        <title>Identification and characterization of horizontal gene transfer across gut microbiota members of farm animals based on homology search.</title>
        <authorList>
            <person name="Schwarzerova J."/>
            <person name="Nykrynova M."/>
            <person name="Jureckova K."/>
            <person name="Cejkova D."/>
            <person name="Rychlik I."/>
        </authorList>
    </citation>
    <scope>NUCLEOTIDE SEQUENCE [LARGE SCALE GENOMIC DNA]</scope>
    <source>
        <strain evidence="2 3">ET340</strain>
    </source>
</reference>
<dbReference type="EMBL" id="JAUDCL010000002">
    <property type="protein sequence ID" value="MDM8200000.1"/>
    <property type="molecule type" value="Genomic_DNA"/>
</dbReference>
<organism evidence="2 3">
    <name type="scientific">Allofournierella massiliensis</name>
    <dbReference type="NCBI Taxonomy" id="1650663"/>
    <lineage>
        <taxon>Bacteria</taxon>
        <taxon>Bacillati</taxon>
        <taxon>Bacillota</taxon>
        <taxon>Clostridia</taxon>
        <taxon>Eubacteriales</taxon>
        <taxon>Oscillospiraceae</taxon>
        <taxon>Allofournierella</taxon>
    </lineage>
</organism>
<keyword evidence="3" id="KW-1185">Reference proteome</keyword>
<dbReference type="RefSeq" id="WP_289598775.1">
    <property type="nucleotide sequence ID" value="NZ_JAUDCL010000002.1"/>
</dbReference>
<sequence length="233" mass="25155">MNKQISYRIFFYVLGLLILALGLTLNTKAGLGVSPIISVSYSVAQIFGLNFGNTTMFLYCVFVLAQLVLHGIQWKLHPETDYRFVLLMDVLQIPLSLVFTRFLNLFGTFFPDLSAGAAGWTDRLPLRLVVLLLAILCTGVGAAMSLSMRIVPNPGDGIVQTLSDCTHRSVGFTKNCFDLCNITLTILLGLLLSGHLVGIGLGTVLAVVGVGRVIALFQHLAGRKIARLSGMAA</sequence>
<dbReference type="Pfam" id="PF19700">
    <property type="entry name" value="DUF6198"/>
    <property type="match status" value="1"/>
</dbReference>
<comment type="caution">
    <text evidence="2">The sequence shown here is derived from an EMBL/GenBank/DDBJ whole genome shotgun (WGS) entry which is preliminary data.</text>
</comment>
<feature type="transmembrane region" description="Helical" evidence="1">
    <location>
        <begin position="56"/>
        <end position="72"/>
    </location>
</feature>
<proteinExistence type="predicted"/>
<name>A0ABT7UP34_9FIRM</name>
<dbReference type="PANTHER" id="PTHR40078:SF1">
    <property type="entry name" value="INTEGRAL MEMBRANE PROTEIN"/>
    <property type="match status" value="1"/>
</dbReference>
<feature type="transmembrane region" description="Helical" evidence="1">
    <location>
        <begin position="84"/>
        <end position="106"/>
    </location>
</feature>
<feature type="transmembrane region" description="Helical" evidence="1">
    <location>
        <begin position="126"/>
        <end position="146"/>
    </location>
</feature>
<evidence type="ECO:0000313" key="2">
    <source>
        <dbReference type="EMBL" id="MDM8200000.1"/>
    </source>
</evidence>
<dbReference type="PANTHER" id="PTHR40078">
    <property type="entry name" value="INTEGRAL MEMBRANE PROTEIN-RELATED"/>
    <property type="match status" value="1"/>
</dbReference>